<keyword evidence="2" id="KW-1185">Reference proteome</keyword>
<gene>
    <name evidence="1" type="ORF">EF096_06045</name>
</gene>
<reference evidence="1 2" key="1">
    <citation type="submission" date="2018-11" db="EMBL/GenBank/DDBJ databases">
        <authorList>
            <person name="Jang G.I."/>
            <person name="Hwang C.Y."/>
        </authorList>
    </citation>
    <scope>NUCLEOTIDE SEQUENCE [LARGE SCALE GENOMIC DNA]</scope>
    <source>
        <strain evidence="1 2">SSM26</strain>
    </source>
</reference>
<dbReference type="EMBL" id="RKKU01000005">
    <property type="protein sequence ID" value="ROZ86304.1"/>
    <property type="molecule type" value="Genomic_DNA"/>
</dbReference>
<sequence>MELQLLLDQAKSLRVKRVKGYLANFDIYQGPSSRGIGNCYGQKGGLDGEKILTSAIMSVEQRGELFVLTTFDGYNYIVLNLNPRVGPIDVLSLDMARRMRGNDSNRSD</sequence>
<dbReference type="RefSeq" id="WP_123888733.1">
    <property type="nucleotide sequence ID" value="NZ_RKKU01000005.1"/>
</dbReference>
<dbReference type="Proteomes" id="UP000275199">
    <property type="component" value="Unassembled WGS sequence"/>
</dbReference>
<proteinExistence type="predicted"/>
<evidence type="ECO:0000313" key="1">
    <source>
        <dbReference type="EMBL" id="ROZ86304.1"/>
    </source>
</evidence>
<name>A0ABX9XJJ0_9PSED</name>
<evidence type="ECO:0000313" key="2">
    <source>
        <dbReference type="Proteomes" id="UP000275199"/>
    </source>
</evidence>
<accession>A0ABX9XJJ0</accession>
<protein>
    <submittedName>
        <fullName evidence="1">Uncharacterized protein</fullName>
    </submittedName>
</protein>
<comment type="caution">
    <text evidence="1">The sequence shown here is derived from an EMBL/GenBank/DDBJ whole genome shotgun (WGS) entry which is preliminary data.</text>
</comment>
<organism evidence="1 2">
    <name type="scientific">Pseudomonas neustonica</name>
    <dbReference type="NCBI Taxonomy" id="2487346"/>
    <lineage>
        <taxon>Bacteria</taxon>
        <taxon>Pseudomonadati</taxon>
        <taxon>Pseudomonadota</taxon>
        <taxon>Gammaproteobacteria</taxon>
        <taxon>Pseudomonadales</taxon>
        <taxon>Pseudomonadaceae</taxon>
        <taxon>Pseudomonas</taxon>
    </lineage>
</organism>